<dbReference type="Pfam" id="PF18144">
    <property type="entry name" value="SMODS"/>
    <property type="match status" value="1"/>
</dbReference>
<keyword evidence="2" id="KW-1185">Reference proteome</keyword>
<sequence length="209" mass="24049">MLELPPEEYFRFDKTKWNGQSRLLQAVKQSIEKHYSLSDIRADGQVVKINFSDGMKFELLPAFEEQDCFGDFIRTYKYPDSNMGGRWKSANPIAEQQAMSLKNDDLHTRGLLIDTCKHIRSIRDTFFKSYHLSGIVIDAFVYDAIGDWHWMREGETSQYPQGSYEQRLLNHYNTIQRQIPCLSAPGSVAIIDASSSMECLGKVLHKIAD</sequence>
<protein>
    <submittedName>
        <fullName evidence="1">Uncharacterized protein</fullName>
    </submittedName>
</protein>
<dbReference type="STRING" id="679201.HMPREF9334_00903"/>
<evidence type="ECO:0000313" key="2">
    <source>
        <dbReference type="Proteomes" id="UP000004129"/>
    </source>
</evidence>
<dbReference type="Proteomes" id="UP000004129">
    <property type="component" value="Unassembled WGS sequence"/>
</dbReference>
<accession>G5GNE9</accession>
<gene>
    <name evidence="1" type="ORF">HMPREF9334_00903</name>
</gene>
<dbReference type="eggNOG" id="COG1746">
    <property type="taxonomic scope" value="Bacteria"/>
</dbReference>
<organism evidence="1 2">
    <name type="scientific">Selenomonas infelix ATCC 43532</name>
    <dbReference type="NCBI Taxonomy" id="679201"/>
    <lineage>
        <taxon>Bacteria</taxon>
        <taxon>Bacillati</taxon>
        <taxon>Bacillota</taxon>
        <taxon>Negativicutes</taxon>
        <taxon>Selenomonadales</taxon>
        <taxon>Selenomonadaceae</taxon>
        <taxon>Selenomonas</taxon>
    </lineage>
</organism>
<dbReference type="HOGENOM" id="CLU_051351_2_0_9"/>
<reference evidence="1 2" key="1">
    <citation type="submission" date="2011-08" db="EMBL/GenBank/DDBJ databases">
        <title>The Genome Sequence of Selenomonas infelix ATCC 43532.</title>
        <authorList>
            <consortium name="The Broad Institute Genome Sequencing Platform"/>
            <person name="Earl A."/>
            <person name="Ward D."/>
            <person name="Feldgarden M."/>
            <person name="Gevers D."/>
            <person name="Izard J."/>
            <person name="Blanton J.M."/>
            <person name="Baranova O.V."/>
            <person name="Dewhirst F.E."/>
            <person name="Young S.K."/>
            <person name="Zeng Q."/>
            <person name="Gargeya S."/>
            <person name="Fitzgerald M."/>
            <person name="Haas B."/>
            <person name="Abouelleil A."/>
            <person name="Alvarado L."/>
            <person name="Arachchi H.M."/>
            <person name="Berlin A."/>
            <person name="Brown A."/>
            <person name="Chapman S.B."/>
            <person name="Chen Z."/>
            <person name="Dunbar C."/>
            <person name="Freedman E."/>
            <person name="Gearin G."/>
            <person name="Gellesch M."/>
            <person name="Goldberg J."/>
            <person name="Griggs A."/>
            <person name="Gujja S."/>
            <person name="Heiman D."/>
            <person name="Howarth C."/>
            <person name="Larson L."/>
            <person name="Lui A."/>
            <person name="MacDonald P.J.P."/>
            <person name="Montmayeur A."/>
            <person name="Murphy C."/>
            <person name="Neiman D."/>
            <person name="Pearson M."/>
            <person name="Priest M."/>
            <person name="Roberts A."/>
            <person name="Saif S."/>
            <person name="Shea T."/>
            <person name="Shenoy N."/>
            <person name="Sisk P."/>
            <person name="Stolte C."/>
            <person name="Sykes S."/>
            <person name="Wortman J."/>
            <person name="Nusbaum C."/>
            <person name="Birren B."/>
        </authorList>
    </citation>
    <scope>NUCLEOTIDE SEQUENCE [LARGE SCALE GENOMIC DNA]</scope>
    <source>
        <strain evidence="1 2">ATCC 43532</strain>
    </source>
</reference>
<dbReference type="AlphaFoldDB" id="G5GNE9"/>
<name>G5GNE9_9FIRM</name>
<comment type="caution">
    <text evidence="1">The sequence shown here is derived from an EMBL/GenBank/DDBJ whole genome shotgun (WGS) entry which is preliminary data.</text>
</comment>
<evidence type="ECO:0000313" key="1">
    <source>
        <dbReference type="EMBL" id="EHG21486.1"/>
    </source>
</evidence>
<dbReference type="EMBL" id="ACZM01000007">
    <property type="protein sequence ID" value="EHG21486.1"/>
    <property type="molecule type" value="Genomic_DNA"/>
</dbReference>
<proteinExistence type="predicted"/>